<accession>A0A8J8NGP9</accession>
<comment type="caution">
    <text evidence="1">The sequence shown here is derived from an EMBL/GenBank/DDBJ whole genome shotgun (WGS) entry which is preliminary data.</text>
</comment>
<gene>
    <name evidence="1" type="ORF">FGO68_gene31</name>
</gene>
<keyword evidence="2" id="KW-1185">Reference proteome</keyword>
<name>A0A8J8NGP9_HALGN</name>
<reference evidence="1" key="1">
    <citation type="submission" date="2019-06" db="EMBL/GenBank/DDBJ databases">
        <authorList>
            <person name="Zheng W."/>
        </authorList>
    </citation>
    <scope>NUCLEOTIDE SEQUENCE</scope>
    <source>
        <strain evidence="1">QDHG01</strain>
    </source>
</reference>
<evidence type="ECO:0000313" key="2">
    <source>
        <dbReference type="Proteomes" id="UP000785679"/>
    </source>
</evidence>
<sequence length="153" mass="17387">MGLQSKDLPLQLIVTLQIKKLLIGSKCGSRAQRLLQKSDQPPSHLHGEERGSPFCPQQALAYFLVWAGLQVHFRTYYYSQIFRLFAPCCLCQSSLLGTPVAHAQQMDLPHATRKNMLRILQALLPHYESSNSVACRQQYFPNGQLLHLHPHVQ</sequence>
<dbReference type="AlphaFoldDB" id="A0A8J8NGP9"/>
<dbReference type="Proteomes" id="UP000785679">
    <property type="component" value="Unassembled WGS sequence"/>
</dbReference>
<protein>
    <submittedName>
        <fullName evidence="1">Uncharacterized protein</fullName>
    </submittedName>
</protein>
<proteinExistence type="predicted"/>
<evidence type="ECO:0000313" key="1">
    <source>
        <dbReference type="EMBL" id="TNV74190.1"/>
    </source>
</evidence>
<dbReference type="EMBL" id="RRYP01017317">
    <property type="protein sequence ID" value="TNV74190.1"/>
    <property type="molecule type" value="Genomic_DNA"/>
</dbReference>
<organism evidence="1 2">
    <name type="scientific">Halteria grandinella</name>
    <dbReference type="NCBI Taxonomy" id="5974"/>
    <lineage>
        <taxon>Eukaryota</taxon>
        <taxon>Sar</taxon>
        <taxon>Alveolata</taxon>
        <taxon>Ciliophora</taxon>
        <taxon>Intramacronucleata</taxon>
        <taxon>Spirotrichea</taxon>
        <taxon>Stichotrichia</taxon>
        <taxon>Sporadotrichida</taxon>
        <taxon>Halteriidae</taxon>
        <taxon>Halteria</taxon>
    </lineage>
</organism>